<dbReference type="PANTHER" id="PTHR33048">
    <property type="entry name" value="PTH11-LIKE INTEGRAL MEMBRANE PROTEIN (AFU_ORTHOLOGUE AFUA_5G11245)"/>
    <property type="match status" value="1"/>
</dbReference>
<evidence type="ECO:0000256" key="2">
    <source>
        <dbReference type="ARBA" id="ARBA00022692"/>
    </source>
</evidence>
<proteinExistence type="inferred from homology"/>
<evidence type="ECO:0000313" key="9">
    <source>
        <dbReference type="EMBL" id="ETN40481.1"/>
    </source>
</evidence>
<dbReference type="HOGENOM" id="CLU_028200_25_4_1"/>
<dbReference type="InterPro" id="IPR052337">
    <property type="entry name" value="SAT4-like"/>
</dbReference>
<feature type="region of interest" description="Disordered" evidence="6">
    <location>
        <begin position="309"/>
        <end position="329"/>
    </location>
</feature>
<feature type="region of interest" description="Disordered" evidence="6">
    <location>
        <begin position="342"/>
        <end position="372"/>
    </location>
</feature>
<feature type="region of interest" description="Disordered" evidence="6">
    <location>
        <begin position="412"/>
        <end position="450"/>
    </location>
</feature>
<name>W2RVF1_CYPE1</name>
<feature type="transmembrane region" description="Helical" evidence="7">
    <location>
        <begin position="142"/>
        <end position="166"/>
    </location>
</feature>
<feature type="transmembrane region" description="Helical" evidence="7">
    <location>
        <begin position="63"/>
        <end position="82"/>
    </location>
</feature>
<dbReference type="Pfam" id="PF20684">
    <property type="entry name" value="Fung_rhodopsin"/>
    <property type="match status" value="1"/>
</dbReference>
<comment type="subcellular location">
    <subcellularLocation>
        <location evidence="1">Membrane</location>
        <topology evidence="1">Multi-pass membrane protein</topology>
    </subcellularLocation>
</comment>
<dbReference type="InParanoid" id="W2RVF1"/>
<dbReference type="InterPro" id="IPR049326">
    <property type="entry name" value="Rhodopsin_dom_fungi"/>
</dbReference>
<protein>
    <recommendedName>
        <fullName evidence="8">Rhodopsin domain-containing protein</fullName>
    </recommendedName>
</protein>
<gene>
    <name evidence="9" type="ORF">HMPREF1541_04758</name>
</gene>
<keyword evidence="3 7" id="KW-1133">Transmembrane helix</keyword>
<feature type="compositionally biased region" description="Polar residues" evidence="6">
    <location>
        <begin position="309"/>
        <end position="324"/>
    </location>
</feature>
<dbReference type="GO" id="GO:0016020">
    <property type="term" value="C:membrane"/>
    <property type="evidence" value="ECO:0007669"/>
    <property type="project" value="UniProtKB-SubCell"/>
</dbReference>
<comment type="similarity">
    <text evidence="5">Belongs to the SAT4 family.</text>
</comment>
<organism evidence="9 10">
    <name type="scientific">Cyphellophora europaea (strain CBS 101466)</name>
    <name type="common">Phialophora europaea</name>
    <dbReference type="NCBI Taxonomy" id="1220924"/>
    <lineage>
        <taxon>Eukaryota</taxon>
        <taxon>Fungi</taxon>
        <taxon>Dikarya</taxon>
        <taxon>Ascomycota</taxon>
        <taxon>Pezizomycotina</taxon>
        <taxon>Eurotiomycetes</taxon>
        <taxon>Chaetothyriomycetidae</taxon>
        <taxon>Chaetothyriales</taxon>
        <taxon>Cyphellophoraceae</taxon>
        <taxon>Cyphellophora</taxon>
    </lineage>
</organism>
<feature type="transmembrane region" description="Helical" evidence="7">
    <location>
        <begin position="272"/>
        <end position="291"/>
    </location>
</feature>
<dbReference type="eggNOG" id="ENOG502SNAH">
    <property type="taxonomic scope" value="Eukaryota"/>
</dbReference>
<evidence type="ECO:0000256" key="5">
    <source>
        <dbReference type="ARBA" id="ARBA00038359"/>
    </source>
</evidence>
<feature type="transmembrane region" description="Helical" evidence="7">
    <location>
        <begin position="198"/>
        <end position="221"/>
    </location>
</feature>
<evidence type="ECO:0000256" key="4">
    <source>
        <dbReference type="ARBA" id="ARBA00023136"/>
    </source>
</evidence>
<evidence type="ECO:0000256" key="6">
    <source>
        <dbReference type="SAM" id="MobiDB-lite"/>
    </source>
</evidence>
<evidence type="ECO:0000313" key="10">
    <source>
        <dbReference type="Proteomes" id="UP000030752"/>
    </source>
</evidence>
<reference evidence="9 10" key="1">
    <citation type="submission" date="2013-03" db="EMBL/GenBank/DDBJ databases">
        <title>The Genome Sequence of Phialophora europaea CBS 101466.</title>
        <authorList>
            <consortium name="The Broad Institute Genomics Platform"/>
            <person name="Cuomo C."/>
            <person name="de Hoog S."/>
            <person name="Gorbushina A."/>
            <person name="Walker B."/>
            <person name="Young S.K."/>
            <person name="Zeng Q."/>
            <person name="Gargeya S."/>
            <person name="Fitzgerald M."/>
            <person name="Haas B."/>
            <person name="Abouelleil A."/>
            <person name="Allen A.W."/>
            <person name="Alvarado L."/>
            <person name="Arachchi H.M."/>
            <person name="Berlin A.M."/>
            <person name="Chapman S.B."/>
            <person name="Gainer-Dewar J."/>
            <person name="Goldberg J."/>
            <person name="Griggs A."/>
            <person name="Gujja S."/>
            <person name="Hansen M."/>
            <person name="Howarth C."/>
            <person name="Imamovic A."/>
            <person name="Ireland A."/>
            <person name="Larimer J."/>
            <person name="McCowan C."/>
            <person name="Murphy C."/>
            <person name="Pearson M."/>
            <person name="Poon T.W."/>
            <person name="Priest M."/>
            <person name="Roberts A."/>
            <person name="Saif S."/>
            <person name="Shea T."/>
            <person name="Sisk P."/>
            <person name="Sykes S."/>
            <person name="Wortman J."/>
            <person name="Nusbaum C."/>
            <person name="Birren B."/>
        </authorList>
    </citation>
    <scope>NUCLEOTIDE SEQUENCE [LARGE SCALE GENOMIC DNA]</scope>
    <source>
        <strain evidence="9 10">CBS 101466</strain>
    </source>
</reference>
<keyword evidence="4 7" id="KW-0472">Membrane</keyword>
<dbReference type="GeneID" id="19972097"/>
<keyword evidence="2 7" id="KW-0812">Transmembrane</keyword>
<feature type="domain" description="Rhodopsin" evidence="8">
    <location>
        <begin position="47"/>
        <end position="296"/>
    </location>
</feature>
<dbReference type="RefSeq" id="XP_008717324.1">
    <property type="nucleotide sequence ID" value="XM_008719102.1"/>
</dbReference>
<dbReference type="Proteomes" id="UP000030752">
    <property type="component" value="Unassembled WGS sequence"/>
</dbReference>
<feature type="compositionally biased region" description="Polar residues" evidence="6">
    <location>
        <begin position="347"/>
        <end position="365"/>
    </location>
</feature>
<feature type="transmembrane region" description="Helical" evidence="7">
    <location>
        <begin position="30"/>
        <end position="51"/>
    </location>
</feature>
<keyword evidence="10" id="KW-1185">Reference proteome</keyword>
<dbReference type="STRING" id="1220924.W2RVF1"/>
<dbReference type="AlphaFoldDB" id="W2RVF1"/>
<dbReference type="OrthoDB" id="5329176at2759"/>
<evidence type="ECO:0000256" key="3">
    <source>
        <dbReference type="ARBA" id="ARBA00022989"/>
    </source>
</evidence>
<evidence type="ECO:0000256" key="1">
    <source>
        <dbReference type="ARBA" id="ARBA00004141"/>
    </source>
</evidence>
<dbReference type="EMBL" id="KB822720">
    <property type="protein sequence ID" value="ETN40481.1"/>
    <property type="molecule type" value="Genomic_DNA"/>
</dbReference>
<dbReference type="PANTHER" id="PTHR33048:SF129">
    <property type="entry name" value="INTEGRAL MEMBRANE PROTEIN-RELATED"/>
    <property type="match status" value="1"/>
</dbReference>
<feature type="transmembrane region" description="Helical" evidence="7">
    <location>
        <begin position="233"/>
        <end position="252"/>
    </location>
</feature>
<evidence type="ECO:0000256" key="7">
    <source>
        <dbReference type="SAM" id="Phobius"/>
    </source>
</evidence>
<feature type="transmembrane region" description="Helical" evidence="7">
    <location>
        <begin position="110"/>
        <end position="130"/>
    </location>
</feature>
<evidence type="ECO:0000259" key="8">
    <source>
        <dbReference type="Pfam" id="PF20684"/>
    </source>
</evidence>
<sequence length="532" mass="58762">MVDTLRPPLEVVASWPKPNYIDPENRGPGLVYGAIVLATFGLLIVTARVYSRLWITKAFGIDDLLIVFAFSIGLALTILIIIGNRSYHSGYHIWDIRPETAAPHRLNVWASQWCYLFSTGAVKISVLLFYRRLSVSFTQIFWWATWIGIVYNILNLVAFCIALTLVCRPVEAYWMSFDRIWATENHGKYYCSSEGVSLTVSTVFSIVGDFYAALLPSLLVLKLNMARKQKIAVASLFAVAYLVVGAGIGRSIMLNRVVMHDYDFTWTLWEAWIWSLLELWIGLLAASAPALKPFCRQFLFSPMSNAVSTARNPPNGENGSSKPPSATKRDIRQSWNVLPPMMPQFDKGSSSPELADSSMTKSGASASVWGAQHHHRNSSAELHDLEQGSISLHTWENRVCSLNANRCECQGNAQCQSPASSPVQRQHPANFSLPTSSGRENSSINRIRSTSPLRFQARALSDSELQGQANAIPRTPPCDQGATVDGFDSGRGATMPDPLRRHVLANPDRGDDKYLPAPSSRVSLMAVGGTLP</sequence>
<feature type="region of interest" description="Disordered" evidence="6">
    <location>
        <begin position="469"/>
        <end position="499"/>
    </location>
</feature>
<dbReference type="VEuPathDB" id="FungiDB:HMPREF1541_04758"/>
<accession>W2RVF1</accession>